<gene>
    <name evidence="1" type="ORF">M9Y10_004575</name>
</gene>
<feature type="non-terminal residue" evidence="1">
    <location>
        <position position="108"/>
    </location>
</feature>
<accession>A0ABR2GP74</accession>
<feature type="non-terminal residue" evidence="1">
    <location>
        <position position="1"/>
    </location>
</feature>
<reference evidence="1 2" key="1">
    <citation type="submission" date="2024-04" db="EMBL/GenBank/DDBJ databases">
        <title>Tritrichomonas musculus Genome.</title>
        <authorList>
            <person name="Alves-Ferreira E."/>
            <person name="Grigg M."/>
            <person name="Lorenzi H."/>
            <person name="Galac M."/>
        </authorList>
    </citation>
    <scope>NUCLEOTIDE SEQUENCE [LARGE SCALE GENOMIC DNA]</scope>
    <source>
        <strain evidence="1 2">EAF2021</strain>
    </source>
</reference>
<organism evidence="1 2">
    <name type="scientific">Tritrichomonas musculus</name>
    <dbReference type="NCBI Taxonomy" id="1915356"/>
    <lineage>
        <taxon>Eukaryota</taxon>
        <taxon>Metamonada</taxon>
        <taxon>Parabasalia</taxon>
        <taxon>Tritrichomonadida</taxon>
        <taxon>Tritrichomonadidae</taxon>
        <taxon>Tritrichomonas</taxon>
    </lineage>
</organism>
<protein>
    <submittedName>
        <fullName evidence="1">Uncharacterized protein</fullName>
    </submittedName>
</protein>
<sequence length="108" mass="12874">LPLKVDSKLSLNSIYSGKKWYTRQNQASKIHQLVRLELINQRVPKKLFENPVRIEFYWNSLLDLDNHGYLTKLIIDGLKGYLIRDDSKKYIEKITHSYWLDKGVKIRI</sequence>
<dbReference type="InterPro" id="IPR036614">
    <property type="entry name" value="RusA-like_sf"/>
</dbReference>
<evidence type="ECO:0000313" key="2">
    <source>
        <dbReference type="Proteomes" id="UP001470230"/>
    </source>
</evidence>
<proteinExistence type="predicted"/>
<comment type="caution">
    <text evidence="1">The sequence shown here is derived from an EMBL/GenBank/DDBJ whole genome shotgun (WGS) entry which is preliminary data.</text>
</comment>
<name>A0ABR2GP74_9EUKA</name>
<keyword evidence="2" id="KW-1185">Reference proteome</keyword>
<evidence type="ECO:0000313" key="1">
    <source>
        <dbReference type="EMBL" id="KAK8835471.1"/>
    </source>
</evidence>
<dbReference type="EMBL" id="JAPFFF010000103">
    <property type="protein sequence ID" value="KAK8835471.1"/>
    <property type="molecule type" value="Genomic_DNA"/>
</dbReference>
<dbReference type="SUPFAM" id="SSF103084">
    <property type="entry name" value="Holliday junction resolvase RusA"/>
    <property type="match status" value="1"/>
</dbReference>
<dbReference type="Gene3D" id="3.30.1330.70">
    <property type="entry name" value="Holliday junction resolvase RusA"/>
    <property type="match status" value="1"/>
</dbReference>
<dbReference type="Proteomes" id="UP001470230">
    <property type="component" value="Unassembled WGS sequence"/>
</dbReference>